<feature type="chain" id="PRO_5030099267" evidence="1">
    <location>
        <begin position="40"/>
        <end position="662"/>
    </location>
</feature>
<evidence type="ECO:0000313" key="3">
    <source>
        <dbReference type="EMBL" id="TCS97180.1"/>
    </source>
</evidence>
<feature type="signal peptide" evidence="1">
    <location>
        <begin position="1"/>
        <end position="39"/>
    </location>
</feature>
<accession>A0A4R3LCZ0</accession>
<evidence type="ECO:0000313" key="4">
    <source>
        <dbReference type="Proteomes" id="UP000294599"/>
    </source>
</evidence>
<dbReference type="PROSITE" id="PS50234">
    <property type="entry name" value="VWFA"/>
    <property type="match status" value="1"/>
</dbReference>
<dbReference type="Proteomes" id="UP000294599">
    <property type="component" value="Unassembled WGS sequence"/>
</dbReference>
<comment type="caution">
    <text evidence="3">The sequence shown here is derived from an EMBL/GenBank/DDBJ whole genome shotgun (WGS) entry which is preliminary data.</text>
</comment>
<dbReference type="Pfam" id="PF13519">
    <property type="entry name" value="VWA_2"/>
    <property type="match status" value="1"/>
</dbReference>
<dbReference type="EMBL" id="SMAF01000014">
    <property type="protein sequence ID" value="TCS97180.1"/>
    <property type="molecule type" value="Genomic_DNA"/>
</dbReference>
<evidence type="ECO:0000256" key="1">
    <source>
        <dbReference type="SAM" id="SignalP"/>
    </source>
</evidence>
<dbReference type="SUPFAM" id="SSF53300">
    <property type="entry name" value="vWA-like"/>
    <property type="match status" value="1"/>
</dbReference>
<proteinExistence type="predicted"/>
<name>A0A4R3LCZ0_9GAMM</name>
<dbReference type="SMART" id="SM00327">
    <property type="entry name" value="VWA"/>
    <property type="match status" value="1"/>
</dbReference>
<gene>
    <name evidence="3" type="ORF">EDC25_11432</name>
</gene>
<keyword evidence="1" id="KW-0732">Signal</keyword>
<sequence length="662" mass="69752">MARPGFHGLAGLQRRRGAVAPVIALCAALVAPWSTRAHADPGGGRVTVLVYDASGSMWGQLADGTTKVEVARRVLGEFLARRDAAVPLGVVAYGHNRRGDCRDIEELVPVGVHEAADVAGQLNRIRPVGMTPLTEALQRAADLIPASAESADIVLVTDGLETCDADPCALAARLTRQGIRLRAHVVGFGLSDAQAAALACVSTTTGGLLLTPRSGDELAQALDVIADLEPAVEIDTEAPTAPAYFDIGPHGEAGHTYRIGYRGRVPPDYFAGFTARDAGKPDVSASFRVVGGAGQSGNNPVSRAAPGEPGDYDLIMVAHDGTIIARQAITVVPARNGFDAVGTVAPAERFVIRWRGPDQLGERVVIARPDDPIGQLEYDWGNALHRGGEMRLAAPAQPGIYELRYLSARLDKVLFARRFGVGVAFQDSDRSGTAELARQAAAAVQATPGQDDLPPVRARFRIPDGFPESPLWWSALPLDAAVSPEAWAPSEATVVGEGEFEPGRYEVRALAPGEVVFSRIVEILPGETNEFVIPLAGEQDAETDADGLVQVAVVACSDQPRGCPHTDAQTGLRLVVPDGWSLTQPFFHETAAGTTASIASATLFRSGAEGIQVIELNPRHWPAVRGDCLDRGAHRICHGEASDATLDQALAVLLDSLGSGEP</sequence>
<reference evidence="3 4" key="1">
    <citation type="submission" date="2019-03" db="EMBL/GenBank/DDBJ databases">
        <title>Genomic Encyclopedia of Type Strains, Phase IV (KMG-IV): sequencing the most valuable type-strain genomes for metagenomic binning, comparative biology and taxonomic classification.</title>
        <authorList>
            <person name="Goeker M."/>
        </authorList>
    </citation>
    <scope>NUCLEOTIDE SEQUENCE [LARGE SCALE GENOMIC DNA]</scope>
    <source>
        <strain evidence="3 4">DSM 21944</strain>
    </source>
</reference>
<organism evidence="3 4">
    <name type="scientific">Pseudofulvimonas gallinarii</name>
    <dbReference type="NCBI Taxonomy" id="634155"/>
    <lineage>
        <taxon>Bacteria</taxon>
        <taxon>Pseudomonadati</taxon>
        <taxon>Pseudomonadota</taxon>
        <taxon>Gammaproteobacteria</taxon>
        <taxon>Lysobacterales</taxon>
        <taxon>Rhodanobacteraceae</taxon>
        <taxon>Pseudofulvimonas</taxon>
    </lineage>
</organism>
<feature type="domain" description="VWFA" evidence="2">
    <location>
        <begin position="46"/>
        <end position="225"/>
    </location>
</feature>
<dbReference type="AlphaFoldDB" id="A0A4R3LCZ0"/>
<protein>
    <submittedName>
        <fullName evidence="3">von Willebrand factor type A domain-containing protein</fullName>
    </submittedName>
</protein>
<dbReference type="InterPro" id="IPR036465">
    <property type="entry name" value="vWFA_dom_sf"/>
</dbReference>
<dbReference type="OrthoDB" id="9783818at2"/>
<evidence type="ECO:0000259" key="2">
    <source>
        <dbReference type="PROSITE" id="PS50234"/>
    </source>
</evidence>
<dbReference type="Gene3D" id="3.40.50.410">
    <property type="entry name" value="von Willebrand factor, type A domain"/>
    <property type="match status" value="1"/>
</dbReference>
<dbReference type="InterPro" id="IPR002035">
    <property type="entry name" value="VWF_A"/>
</dbReference>
<keyword evidence="4" id="KW-1185">Reference proteome</keyword>